<dbReference type="EMBL" id="JBBNAF010000043">
    <property type="protein sequence ID" value="KAK9081880.1"/>
    <property type="molecule type" value="Genomic_DNA"/>
</dbReference>
<dbReference type="Proteomes" id="UP001420932">
    <property type="component" value="Unassembled WGS sequence"/>
</dbReference>
<proteinExistence type="predicted"/>
<accession>A0AAP0DVI5</accession>
<sequence length="53" mass="6087">MAFSQEIAVKFQLLQRTTEDTTFRIVAHADALIREGVDGRLILSRRRIVFAIL</sequence>
<keyword evidence="2" id="KW-1185">Reference proteome</keyword>
<evidence type="ECO:0000313" key="2">
    <source>
        <dbReference type="Proteomes" id="UP001420932"/>
    </source>
</evidence>
<protein>
    <submittedName>
        <fullName evidence="1">Uncharacterized protein</fullName>
    </submittedName>
</protein>
<name>A0AAP0DVI5_9MAGN</name>
<gene>
    <name evidence="1" type="ORF">Syun_030717</name>
</gene>
<reference evidence="1 2" key="1">
    <citation type="submission" date="2024-01" db="EMBL/GenBank/DDBJ databases">
        <title>Genome assemblies of Stephania.</title>
        <authorList>
            <person name="Yang L."/>
        </authorList>
    </citation>
    <scope>NUCLEOTIDE SEQUENCE [LARGE SCALE GENOMIC DNA]</scope>
    <source>
        <strain evidence="1">YNDBR</strain>
        <tissue evidence="1">Leaf</tissue>
    </source>
</reference>
<evidence type="ECO:0000313" key="1">
    <source>
        <dbReference type="EMBL" id="KAK9081880.1"/>
    </source>
</evidence>
<organism evidence="1 2">
    <name type="scientific">Stephania yunnanensis</name>
    <dbReference type="NCBI Taxonomy" id="152371"/>
    <lineage>
        <taxon>Eukaryota</taxon>
        <taxon>Viridiplantae</taxon>
        <taxon>Streptophyta</taxon>
        <taxon>Embryophyta</taxon>
        <taxon>Tracheophyta</taxon>
        <taxon>Spermatophyta</taxon>
        <taxon>Magnoliopsida</taxon>
        <taxon>Ranunculales</taxon>
        <taxon>Menispermaceae</taxon>
        <taxon>Menispermoideae</taxon>
        <taxon>Cissampelideae</taxon>
        <taxon>Stephania</taxon>
    </lineage>
</organism>
<comment type="caution">
    <text evidence="1">The sequence shown here is derived from an EMBL/GenBank/DDBJ whole genome shotgun (WGS) entry which is preliminary data.</text>
</comment>
<dbReference type="AlphaFoldDB" id="A0AAP0DVI5"/>